<keyword evidence="4" id="KW-0472">Membrane</keyword>
<protein>
    <recommendedName>
        <fullName evidence="7">Receptor ligand binding region domain-containing protein</fullName>
    </recommendedName>
</protein>
<evidence type="ECO:0000313" key="8">
    <source>
        <dbReference type="EMBL" id="KAJ1158457.1"/>
    </source>
</evidence>
<comment type="subcellular location">
    <subcellularLocation>
        <location evidence="1">Membrane</location>
        <topology evidence="1">Multi-pass membrane protein</topology>
    </subcellularLocation>
</comment>
<dbReference type="InterPro" id="IPR000068">
    <property type="entry name" value="GPCR_3_Ca_sens_rcpt-rel"/>
</dbReference>
<evidence type="ECO:0000256" key="4">
    <source>
        <dbReference type="ARBA" id="ARBA00023136"/>
    </source>
</evidence>
<dbReference type="AlphaFoldDB" id="A0AAV7S1C8"/>
<feature type="domain" description="Receptor ligand binding region" evidence="7">
    <location>
        <begin position="63"/>
        <end position="375"/>
    </location>
</feature>
<dbReference type="EMBL" id="JANPWB010000009">
    <property type="protein sequence ID" value="KAJ1158457.1"/>
    <property type="molecule type" value="Genomic_DNA"/>
</dbReference>
<reference evidence="8" key="1">
    <citation type="journal article" date="2022" name="bioRxiv">
        <title>Sequencing and chromosome-scale assembly of the giantPleurodeles waltlgenome.</title>
        <authorList>
            <person name="Brown T."/>
            <person name="Elewa A."/>
            <person name="Iarovenko S."/>
            <person name="Subramanian E."/>
            <person name="Araus A.J."/>
            <person name="Petzold A."/>
            <person name="Susuki M."/>
            <person name="Suzuki K.-i.T."/>
            <person name="Hayashi T."/>
            <person name="Toyoda A."/>
            <person name="Oliveira C."/>
            <person name="Osipova E."/>
            <person name="Leigh N.D."/>
            <person name="Simon A."/>
            <person name="Yun M.H."/>
        </authorList>
    </citation>
    <scope>NUCLEOTIDE SEQUENCE</scope>
    <source>
        <strain evidence="8">20211129_DDA</strain>
        <tissue evidence="8">Liver</tissue>
    </source>
</reference>
<dbReference type="Pfam" id="PF01094">
    <property type="entry name" value="ANF_receptor"/>
    <property type="match status" value="1"/>
</dbReference>
<dbReference type="FunFam" id="3.40.50.2300:FF:000024">
    <property type="entry name" value="Vomeronasal 2, receptor 73"/>
    <property type="match status" value="1"/>
</dbReference>
<keyword evidence="2" id="KW-0812">Transmembrane</keyword>
<organism evidence="8 9">
    <name type="scientific">Pleurodeles waltl</name>
    <name type="common">Iberian ribbed newt</name>
    <dbReference type="NCBI Taxonomy" id="8319"/>
    <lineage>
        <taxon>Eukaryota</taxon>
        <taxon>Metazoa</taxon>
        <taxon>Chordata</taxon>
        <taxon>Craniata</taxon>
        <taxon>Vertebrata</taxon>
        <taxon>Euteleostomi</taxon>
        <taxon>Amphibia</taxon>
        <taxon>Batrachia</taxon>
        <taxon>Caudata</taxon>
        <taxon>Salamandroidea</taxon>
        <taxon>Salamandridae</taxon>
        <taxon>Pleurodelinae</taxon>
        <taxon>Pleurodeles</taxon>
    </lineage>
</organism>
<accession>A0AAV7S1C8</accession>
<evidence type="ECO:0000313" key="9">
    <source>
        <dbReference type="Proteomes" id="UP001066276"/>
    </source>
</evidence>
<dbReference type="InterPro" id="IPR000337">
    <property type="entry name" value="GPCR_3"/>
</dbReference>
<evidence type="ECO:0000259" key="7">
    <source>
        <dbReference type="Pfam" id="PF01094"/>
    </source>
</evidence>
<dbReference type="GO" id="GO:0004930">
    <property type="term" value="F:G protein-coupled receptor activity"/>
    <property type="evidence" value="ECO:0007669"/>
    <property type="project" value="InterPro"/>
</dbReference>
<proteinExistence type="predicted"/>
<dbReference type="SUPFAM" id="SSF53822">
    <property type="entry name" value="Periplasmic binding protein-like I"/>
    <property type="match status" value="1"/>
</dbReference>
<evidence type="ECO:0000256" key="2">
    <source>
        <dbReference type="ARBA" id="ARBA00022692"/>
    </source>
</evidence>
<evidence type="ECO:0000256" key="6">
    <source>
        <dbReference type="ARBA" id="ARBA00023180"/>
    </source>
</evidence>
<dbReference type="GO" id="GO:0005886">
    <property type="term" value="C:plasma membrane"/>
    <property type="evidence" value="ECO:0007669"/>
    <property type="project" value="TreeGrafter"/>
</dbReference>
<keyword evidence="3" id="KW-1133">Transmembrane helix</keyword>
<name>A0AAV7S1C8_PLEWA</name>
<dbReference type="Gene3D" id="3.40.50.2300">
    <property type="match status" value="3"/>
</dbReference>
<evidence type="ECO:0000256" key="5">
    <source>
        <dbReference type="ARBA" id="ARBA00023170"/>
    </source>
</evidence>
<evidence type="ECO:0000256" key="3">
    <source>
        <dbReference type="ARBA" id="ARBA00022989"/>
    </source>
</evidence>
<gene>
    <name evidence="8" type="ORF">NDU88_011145</name>
</gene>
<comment type="caution">
    <text evidence="8">The sequence shown here is derived from an EMBL/GenBank/DDBJ whole genome shotgun (WGS) entry which is preliminary data.</text>
</comment>
<dbReference type="PRINTS" id="PR00248">
    <property type="entry name" value="GPCRMGR"/>
</dbReference>
<sequence>MHRCEIRERNEDLVISCKEMKGEANEEIKAERKVICNDNEEHPEPTNIMRGEETGGVSVIQRMISYGATDPLLSDRDQFPTFFRSVPNELSQHAGVAELLVHMGWTWVGIVASHDDDGEQESEELEAVMTRHGICVEFTEKVSSKPQMVIENEQSAMVISGSSTNVVVLCGSSTALFVFLHTHLVPVHVGKILIMPEKWNIYASIGTLFPSPFSGSLSFGFKHGEIHGLKDFLQDIHISTRPGDIFINDFWVMSFHCAPLSLSGVKKEMYELLLDGPLPSCTGKEDVKTLPMSYYDLYKFRTSYATYNAVYAMAHALHEMCGKLSTMNPLERIMEHELKKKLHEHIKNIRFQNTAGDEVFFDDKGNFPPVYDIINNIGLADGTWIANTVGSFNASAPDGRRLVINRTAVVWPSQFREGITFKEKETKKKNQPKMENIDDN</sequence>
<dbReference type="PRINTS" id="PR00592">
    <property type="entry name" value="CASENSINGR"/>
</dbReference>
<keyword evidence="6" id="KW-0325">Glycoprotein</keyword>
<keyword evidence="9" id="KW-1185">Reference proteome</keyword>
<dbReference type="InterPro" id="IPR028082">
    <property type="entry name" value="Peripla_BP_I"/>
</dbReference>
<dbReference type="PANTHER" id="PTHR24061">
    <property type="entry name" value="CALCIUM-SENSING RECEPTOR-RELATED"/>
    <property type="match status" value="1"/>
</dbReference>
<dbReference type="Proteomes" id="UP001066276">
    <property type="component" value="Chromosome 5"/>
</dbReference>
<dbReference type="PANTHER" id="PTHR24061:SF599">
    <property type="entry name" value="G-PROTEIN COUPLED RECEPTORS FAMILY 3 PROFILE DOMAIN-CONTAINING PROTEIN"/>
    <property type="match status" value="1"/>
</dbReference>
<dbReference type="InterPro" id="IPR001828">
    <property type="entry name" value="ANF_lig-bd_rcpt"/>
</dbReference>
<keyword evidence="5" id="KW-0675">Receptor</keyword>
<evidence type="ECO:0000256" key="1">
    <source>
        <dbReference type="ARBA" id="ARBA00004141"/>
    </source>
</evidence>